<dbReference type="Proteomes" id="UP000564536">
    <property type="component" value="Unassembled WGS sequence"/>
</dbReference>
<dbReference type="EMBL" id="JAARRL010000032">
    <property type="protein sequence ID" value="MBC1501883.1"/>
    <property type="molecule type" value="Genomic_DNA"/>
</dbReference>
<gene>
    <name evidence="2" type="ORF">HB943_14880</name>
</gene>
<dbReference type="Pfam" id="PF20622">
    <property type="entry name" value="Big_15"/>
    <property type="match status" value="2"/>
</dbReference>
<organism evidence="2 3">
    <name type="scientific">Listeria weihenstephanensis</name>
    <dbReference type="NCBI Taxonomy" id="1006155"/>
    <lineage>
        <taxon>Bacteria</taxon>
        <taxon>Bacillati</taxon>
        <taxon>Bacillota</taxon>
        <taxon>Bacilli</taxon>
        <taxon>Bacillales</taxon>
        <taxon>Listeriaceae</taxon>
        <taxon>Listeria</taxon>
    </lineage>
</organism>
<accession>A0A841ZC79</accession>
<protein>
    <recommendedName>
        <fullName evidence="1">Bacterial Ig domain-containing protein</fullName>
    </recommendedName>
</protein>
<proteinExistence type="predicted"/>
<name>A0A841ZC79_9LIST</name>
<evidence type="ECO:0000313" key="2">
    <source>
        <dbReference type="EMBL" id="MBC1501883.1"/>
    </source>
</evidence>
<feature type="domain" description="Bacterial Ig" evidence="1">
    <location>
        <begin position="100"/>
        <end position="177"/>
    </location>
</feature>
<dbReference type="RefSeq" id="WP_325065001.1">
    <property type="nucleotide sequence ID" value="NZ_JAARRL010000032.1"/>
</dbReference>
<dbReference type="AlphaFoldDB" id="A0A841ZC79"/>
<dbReference type="InterPro" id="IPR046746">
    <property type="entry name" value="Big_15"/>
</dbReference>
<evidence type="ECO:0000313" key="3">
    <source>
        <dbReference type="Proteomes" id="UP000564536"/>
    </source>
</evidence>
<reference evidence="2 3" key="1">
    <citation type="submission" date="2020-03" db="EMBL/GenBank/DDBJ databases">
        <title>Soil Listeria distribution.</title>
        <authorList>
            <person name="Liao J."/>
            <person name="Wiedmann M."/>
        </authorList>
    </citation>
    <scope>NUCLEOTIDE SEQUENCE [LARGE SCALE GENOMIC DNA]</scope>
    <source>
        <strain evidence="2 3">FSL L7-1523</strain>
    </source>
</reference>
<comment type="caution">
    <text evidence="2">The sequence shown here is derived from an EMBL/GenBank/DDBJ whole genome shotgun (WGS) entry which is preliminary data.</text>
</comment>
<feature type="non-terminal residue" evidence="2">
    <location>
        <position position="1"/>
    </location>
</feature>
<sequence length="186" mass="20328">KRIVVNVKEAPTNAHALTAQEYYLGSAFITGTYDKEATKVVLYVDGKAVKNSTLDLATMTYKAAAKSFITNASQKVEMVMSKGTKELKRVTVKVSTNDILTANPYILGEKYVTGTYSNGASKVVLYVDGKAMKNSTLDPAKTIYYVSAKGFITSKTQNVELVMSKGTKELKRVKLVINDTPTKNAY</sequence>
<feature type="domain" description="Bacterial Ig" evidence="1">
    <location>
        <begin position="17"/>
        <end position="95"/>
    </location>
</feature>
<evidence type="ECO:0000259" key="1">
    <source>
        <dbReference type="Pfam" id="PF20622"/>
    </source>
</evidence>